<dbReference type="InterPro" id="IPR051481">
    <property type="entry name" value="BTB-POZ/Galectin-3-binding"/>
</dbReference>
<dbReference type="InterPro" id="IPR000210">
    <property type="entry name" value="BTB/POZ_dom"/>
</dbReference>
<evidence type="ECO:0000259" key="2">
    <source>
        <dbReference type="PROSITE" id="PS50097"/>
    </source>
</evidence>
<comment type="caution">
    <text evidence="3">The sequence shown here is derived from an EMBL/GenBank/DDBJ whole genome shotgun (WGS) entry which is preliminary data.</text>
</comment>
<evidence type="ECO:0000313" key="3">
    <source>
        <dbReference type="EMBL" id="KAJ5077932.1"/>
    </source>
</evidence>
<proteinExistence type="predicted"/>
<sequence length="362" mass="43692">MNNNLLQLTKKQLDDLLSSECSTDFKKMLETEESLFDFTIICGKNLKSFRCHKLVLSSRSQFFHALFRSKFITEINFPQFEFEIVYSVIRFLYTGEIQINQQFFDHYYILADKLMLPKLQIRIQKEIQESLTKYNLVNFYSKSKRISSDFLIQSCADFLIQNINKMIQKNQIQNLKQNEIICFIEMILSNKKANKLDLIPDLIIEWFKHNNLETQTKNRKPDSKNQQNEFSNLIFHLLQQVQSLHPITEYQMNEIQKFSFFPSHITFKLINQHIENFNKTKKQIIIEKKEFENQKQNLVQEKQQFENQKKDLIQEKKEFENQKKDLVQEKQQIEKEKQPEASKYFSFNKFIKNNFNSKYFLQ</sequence>
<dbReference type="PROSITE" id="PS50097">
    <property type="entry name" value="BTB"/>
    <property type="match status" value="1"/>
</dbReference>
<evidence type="ECO:0000256" key="1">
    <source>
        <dbReference type="SAM" id="Coils"/>
    </source>
</evidence>
<reference evidence="3" key="1">
    <citation type="submission" date="2022-10" db="EMBL/GenBank/DDBJ databases">
        <title>Novel sulphate-reducing endosymbionts in the free-living metamonad Anaeramoeba.</title>
        <authorList>
            <person name="Jerlstrom-Hultqvist J."/>
            <person name="Cepicka I."/>
            <person name="Gallot-Lavallee L."/>
            <person name="Salas-Leiva D."/>
            <person name="Curtis B.A."/>
            <person name="Zahonova K."/>
            <person name="Pipaliya S."/>
            <person name="Dacks J."/>
            <person name="Roger A.J."/>
        </authorList>
    </citation>
    <scope>NUCLEOTIDE SEQUENCE</scope>
    <source>
        <strain evidence="3">BMAN</strain>
    </source>
</reference>
<dbReference type="AlphaFoldDB" id="A0A9Q0LS18"/>
<accession>A0A9Q0LS18</accession>
<dbReference type="PANTHER" id="PTHR24410:SF23">
    <property type="entry name" value="BTB DOMAIN-CONTAINING PROTEIN-RELATED"/>
    <property type="match status" value="1"/>
</dbReference>
<keyword evidence="1" id="KW-0175">Coiled coil</keyword>
<organism evidence="3 4">
    <name type="scientific">Anaeramoeba ignava</name>
    <name type="common">Anaerobic marine amoeba</name>
    <dbReference type="NCBI Taxonomy" id="1746090"/>
    <lineage>
        <taxon>Eukaryota</taxon>
        <taxon>Metamonada</taxon>
        <taxon>Anaeramoebidae</taxon>
        <taxon>Anaeramoeba</taxon>
    </lineage>
</organism>
<dbReference type="SUPFAM" id="SSF54695">
    <property type="entry name" value="POZ domain"/>
    <property type="match status" value="1"/>
</dbReference>
<dbReference type="SMART" id="SM00225">
    <property type="entry name" value="BTB"/>
    <property type="match status" value="1"/>
</dbReference>
<evidence type="ECO:0000313" key="4">
    <source>
        <dbReference type="Proteomes" id="UP001149090"/>
    </source>
</evidence>
<dbReference type="InterPro" id="IPR011333">
    <property type="entry name" value="SKP1/BTB/POZ_sf"/>
</dbReference>
<dbReference type="CDD" id="cd18186">
    <property type="entry name" value="BTB_POZ_ZBTB_KLHL-like"/>
    <property type="match status" value="1"/>
</dbReference>
<feature type="coiled-coil region" evidence="1">
    <location>
        <begin position="274"/>
        <end position="336"/>
    </location>
</feature>
<dbReference type="OrthoDB" id="10261408at2759"/>
<gene>
    <name evidence="3" type="ORF">M0811_05622</name>
</gene>
<dbReference type="Proteomes" id="UP001149090">
    <property type="component" value="Unassembled WGS sequence"/>
</dbReference>
<keyword evidence="4" id="KW-1185">Reference proteome</keyword>
<dbReference type="Gene3D" id="3.30.710.10">
    <property type="entry name" value="Potassium Channel Kv1.1, Chain A"/>
    <property type="match status" value="1"/>
</dbReference>
<dbReference type="PANTHER" id="PTHR24410">
    <property type="entry name" value="HL07962P-RELATED"/>
    <property type="match status" value="1"/>
</dbReference>
<feature type="domain" description="BTB" evidence="2">
    <location>
        <begin position="36"/>
        <end position="101"/>
    </location>
</feature>
<protein>
    <submittedName>
        <fullName evidence="3">Kelch like protein</fullName>
    </submittedName>
</protein>
<name>A0A9Q0LS18_ANAIG</name>
<dbReference type="EMBL" id="JAPDFW010000056">
    <property type="protein sequence ID" value="KAJ5077932.1"/>
    <property type="molecule type" value="Genomic_DNA"/>
</dbReference>
<dbReference type="Pfam" id="PF00651">
    <property type="entry name" value="BTB"/>
    <property type="match status" value="1"/>
</dbReference>